<sequence>MSRPGGARASARPLRPVPVVLLAVALAGCGVLPSLPPSVPGDVVPTRAVPSAAPRSPDGAEALSPDGFDAVQRMAVRIRNVGCDGLSTGSGFAVDEHTLVTNRHVVADSATLEVSTYDGRDLAVSAAGSASLADLALVRTTDPLPSHPTLADADPRPGDEVTVVGYPEGGELTITAGEVIGPTTDPLHENLGEVLLTDAQVEPGSSGSAALDAQGRVIGVVYAKTADDRSLLVPLSTLERVLDDADGFRALPPCAQPSGSPTD</sequence>
<dbReference type="Gene3D" id="2.40.10.120">
    <property type="match status" value="1"/>
</dbReference>
<proteinExistence type="predicted"/>
<dbReference type="GO" id="GO:0004252">
    <property type="term" value="F:serine-type endopeptidase activity"/>
    <property type="evidence" value="ECO:0007669"/>
    <property type="project" value="InterPro"/>
</dbReference>
<dbReference type="SUPFAM" id="SSF50494">
    <property type="entry name" value="Trypsin-like serine proteases"/>
    <property type="match status" value="1"/>
</dbReference>
<dbReference type="GO" id="GO:0006508">
    <property type="term" value="P:proteolysis"/>
    <property type="evidence" value="ECO:0007669"/>
    <property type="project" value="InterPro"/>
</dbReference>
<protein>
    <submittedName>
        <fullName evidence="2">Trypsin-like peptidase domain-containing protein</fullName>
    </submittedName>
</protein>
<dbReference type="PANTHER" id="PTHR43019:SF23">
    <property type="entry name" value="PROTEASE DO-LIKE 5, CHLOROPLASTIC"/>
    <property type="match status" value="1"/>
</dbReference>
<gene>
    <name evidence="2" type="ORF">SAMN04324258_3988</name>
</gene>
<dbReference type="InterPro" id="IPR001940">
    <property type="entry name" value="Peptidase_S1C"/>
</dbReference>
<keyword evidence="3" id="KW-1185">Reference proteome</keyword>
<dbReference type="PROSITE" id="PS51257">
    <property type="entry name" value="PROKAR_LIPOPROTEIN"/>
    <property type="match status" value="1"/>
</dbReference>
<feature type="region of interest" description="Disordered" evidence="1">
    <location>
        <begin position="46"/>
        <end position="65"/>
    </location>
</feature>
<name>A0A1T5LVR1_9MICO</name>
<organism evidence="2 3">
    <name type="scientific">Krasilnikoviella flava</name>
    <dbReference type="NCBI Taxonomy" id="526729"/>
    <lineage>
        <taxon>Bacteria</taxon>
        <taxon>Bacillati</taxon>
        <taxon>Actinomycetota</taxon>
        <taxon>Actinomycetes</taxon>
        <taxon>Micrococcales</taxon>
        <taxon>Promicromonosporaceae</taxon>
        <taxon>Krasilnikoviella</taxon>
    </lineage>
</organism>
<evidence type="ECO:0000313" key="3">
    <source>
        <dbReference type="Proteomes" id="UP000189777"/>
    </source>
</evidence>
<dbReference type="Proteomes" id="UP000189777">
    <property type="component" value="Unassembled WGS sequence"/>
</dbReference>
<reference evidence="2 3" key="1">
    <citation type="submission" date="2017-02" db="EMBL/GenBank/DDBJ databases">
        <authorList>
            <person name="Peterson S.W."/>
        </authorList>
    </citation>
    <scope>NUCLEOTIDE SEQUENCE [LARGE SCALE GENOMIC DNA]</scope>
    <source>
        <strain evidence="2 3">DSM 21481</strain>
    </source>
</reference>
<dbReference type="RefSeq" id="WP_079576287.1">
    <property type="nucleotide sequence ID" value="NZ_FUZQ01000007.1"/>
</dbReference>
<dbReference type="PRINTS" id="PR00834">
    <property type="entry name" value="PROTEASES2C"/>
</dbReference>
<evidence type="ECO:0000256" key="1">
    <source>
        <dbReference type="SAM" id="MobiDB-lite"/>
    </source>
</evidence>
<dbReference type="STRING" id="526729.SAMN04324258_3988"/>
<dbReference type="AlphaFoldDB" id="A0A1T5LVR1"/>
<dbReference type="EMBL" id="FUZQ01000007">
    <property type="protein sequence ID" value="SKC79678.1"/>
    <property type="molecule type" value="Genomic_DNA"/>
</dbReference>
<evidence type="ECO:0000313" key="2">
    <source>
        <dbReference type="EMBL" id="SKC79678.1"/>
    </source>
</evidence>
<dbReference type="InterPro" id="IPR009003">
    <property type="entry name" value="Peptidase_S1_PA"/>
</dbReference>
<dbReference type="PANTHER" id="PTHR43019">
    <property type="entry name" value="SERINE ENDOPROTEASE DEGS"/>
    <property type="match status" value="1"/>
</dbReference>
<dbReference type="Pfam" id="PF13365">
    <property type="entry name" value="Trypsin_2"/>
    <property type="match status" value="1"/>
</dbReference>
<accession>A0A1T5LVR1</accession>